<sequence>MQLTKQIHRTDIEPHMSVLKGWLRGNVVGIYAGVKKKNGKKTGEWSIVMHVQQKKSADRLALDKDTPIPPFIELPIAQRDGGTEMVKVPTDVQEVGLFSDDPDPLYTNPYERMRPCPGGYCVQPQGLNQRGTLGANITINGQYRMISCNHVLSVNGQYTQIYQPDTTNNLNFLCPVSGFEFMYTYPTNDVFDPMYNDTDLAWCNITPQDGAPNVAEIGTPVGFADPVVDEEVKYFGSFTGLNETNLASTTYLGIMKVFGNRYAWFQNMIVLTDNVQMAGDSGSVLINGQMQIVGMMCGGNMFRALACRIPLNVIQ</sequence>
<reference evidence="2" key="1">
    <citation type="submission" date="2024-03" db="EMBL/GenBank/DDBJ databases">
        <title>Chitinophaga horti sp. nov., isolated from garden soil.</title>
        <authorList>
            <person name="Lee D.S."/>
            <person name="Han D.M."/>
            <person name="Baek J.H."/>
            <person name="Choi D.G."/>
            <person name="Jeon J.H."/>
            <person name="Jeon C.O."/>
        </authorList>
    </citation>
    <scope>NUCLEOTIDE SEQUENCE [LARGE SCALE GENOMIC DNA]</scope>
    <source>
        <strain evidence="2">GPA1</strain>
    </source>
</reference>
<dbReference type="EMBL" id="CP149822">
    <property type="protein sequence ID" value="WZN40570.1"/>
    <property type="molecule type" value="Genomic_DNA"/>
</dbReference>
<keyword evidence="2" id="KW-1185">Reference proteome</keyword>
<proteinExistence type="predicted"/>
<evidence type="ECO:0008006" key="3">
    <source>
        <dbReference type="Google" id="ProtNLM"/>
    </source>
</evidence>
<dbReference type="RefSeq" id="WP_341835485.1">
    <property type="nucleotide sequence ID" value="NZ_CP149822.1"/>
</dbReference>
<dbReference type="Proteomes" id="UP001485459">
    <property type="component" value="Chromosome"/>
</dbReference>
<evidence type="ECO:0000313" key="1">
    <source>
        <dbReference type="EMBL" id="WZN40570.1"/>
    </source>
</evidence>
<name>A0ABZ2YLD6_9BACT</name>
<gene>
    <name evidence="1" type="ORF">WJU16_21640</name>
</gene>
<evidence type="ECO:0000313" key="2">
    <source>
        <dbReference type="Proteomes" id="UP001485459"/>
    </source>
</evidence>
<dbReference type="InterPro" id="IPR009003">
    <property type="entry name" value="Peptidase_S1_PA"/>
</dbReference>
<dbReference type="SUPFAM" id="SSF50494">
    <property type="entry name" value="Trypsin-like serine proteases"/>
    <property type="match status" value="1"/>
</dbReference>
<accession>A0ABZ2YLD6</accession>
<organism evidence="1 2">
    <name type="scientific">Chitinophaga pollutisoli</name>
    <dbReference type="NCBI Taxonomy" id="3133966"/>
    <lineage>
        <taxon>Bacteria</taxon>
        <taxon>Pseudomonadati</taxon>
        <taxon>Bacteroidota</taxon>
        <taxon>Chitinophagia</taxon>
        <taxon>Chitinophagales</taxon>
        <taxon>Chitinophagaceae</taxon>
        <taxon>Chitinophaga</taxon>
    </lineage>
</organism>
<protein>
    <recommendedName>
        <fullName evidence="3">Trypsin-like peptidase domain-containing protein</fullName>
    </recommendedName>
</protein>